<dbReference type="InterPro" id="IPR036397">
    <property type="entry name" value="RNaseH_sf"/>
</dbReference>
<protein>
    <submittedName>
        <fullName evidence="1">Uncharacterized protein</fullName>
    </submittedName>
</protein>
<proteinExistence type="predicted"/>
<accession>A0A8K0G342</accession>
<evidence type="ECO:0000313" key="2">
    <source>
        <dbReference type="Proteomes" id="UP000801492"/>
    </source>
</evidence>
<dbReference type="EMBL" id="VTPC01090206">
    <property type="protein sequence ID" value="KAF2884266.1"/>
    <property type="molecule type" value="Genomic_DNA"/>
</dbReference>
<dbReference type="Proteomes" id="UP000801492">
    <property type="component" value="Unassembled WGS sequence"/>
</dbReference>
<comment type="caution">
    <text evidence="1">The sequence shown here is derived from an EMBL/GenBank/DDBJ whole genome shotgun (WGS) entry which is preliminary data.</text>
</comment>
<evidence type="ECO:0000313" key="1">
    <source>
        <dbReference type="EMBL" id="KAF2884266.1"/>
    </source>
</evidence>
<organism evidence="1 2">
    <name type="scientific">Ignelater luminosus</name>
    <name type="common">Cucubano</name>
    <name type="synonym">Pyrophorus luminosus</name>
    <dbReference type="NCBI Taxonomy" id="2038154"/>
    <lineage>
        <taxon>Eukaryota</taxon>
        <taxon>Metazoa</taxon>
        <taxon>Ecdysozoa</taxon>
        <taxon>Arthropoda</taxon>
        <taxon>Hexapoda</taxon>
        <taxon>Insecta</taxon>
        <taxon>Pterygota</taxon>
        <taxon>Neoptera</taxon>
        <taxon>Endopterygota</taxon>
        <taxon>Coleoptera</taxon>
        <taxon>Polyphaga</taxon>
        <taxon>Elateriformia</taxon>
        <taxon>Elateroidea</taxon>
        <taxon>Elateridae</taxon>
        <taxon>Agrypninae</taxon>
        <taxon>Pyrophorini</taxon>
        <taxon>Ignelater</taxon>
    </lineage>
</organism>
<keyword evidence="2" id="KW-1185">Reference proteome</keyword>
<sequence length="283" mass="31754">MTRRVTWCRKMLKMFDKGQSQHVNSIVTGDETWLYYYDVPIKAQNKVWVFGGEDTLVAVRKSRSLKNKIIAVFFKLSGIVERTRVKLLPLAQACDRIGVSDRNAAVLVNPALKDMGILTKKESSKVIDRNTIKRARAYGVHSDGRDDKTLIHITEGEESKRKTITGEHVVLVSEPASLHRFRQQLEQPATRVKLPALAQACDRIGVSDRNAAVLVNPALKDMEILTKKESSKVIDRNTIKRAYGVHSDGRDDKTLIQITEGKESKRKTITGEHVVLVSEPGSL</sequence>
<dbReference type="AlphaFoldDB" id="A0A8K0G342"/>
<dbReference type="Gene3D" id="3.30.420.10">
    <property type="entry name" value="Ribonuclease H-like superfamily/Ribonuclease H"/>
    <property type="match status" value="1"/>
</dbReference>
<gene>
    <name evidence="1" type="ORF">ILUMI_21918</name>
</gene>
<dbReference type="GO" id="GO:0003676">
    <property type="term" value="F:nucleic acid binding"/>
    <property type="evidence" value="ECO:0007669"/>
    <property type="project" value="InterPro"/>
</dbReference>
<name>A0A8K0G342_IGNLU</name>
<dbReference type="OrthoDB" id="7482667at2759"/>
<reference evidence="1" key="1">
    <citation type="submission" date="2019-08" db="EMBL/GenBank/DDBJ databases">
        <title>The genome of the North American firefly Photinus pyralis.</title>
        <authorList>
            <consortium name="Photinus pyralis genome working group"/>
            <person name="Fallon T.R."/>
            <person name="Sander Lower S.E."/>
            <person name="Weng J.-K."/>
        </authorList>
    </citation>
    <scope>NUCLEOTIDE SEQUENCE</scope>
    <source>
        <strain evidence="1">TRF0915ILg1</strain>
        <tissue evidence="1">Whole body</tissue>
    </source>
</reference>